<protein>
    <submittedName>
        <fullName evidence="2">Uncharacterized protein</fullName>
    </submittedName>
</protein>
<evidence type="ECO:0000313" key="2">
    <source>
        <dbReference type="EMBL" id="GMA87692.1"/>
    </source>
</evidence>
<dbReference type="SUPFAM" id="SSF53697">
    <property type="entry name" value="SIS domain"/>
    <property type="match status" value="1"/>
</dbReference>
<name>A0ABQ6JLG8_9ACTN</name>
<keyword evidence="3" id="KW-1185">Reference proteome</keyword>
<feature type="region of interest" description="Disordered" evidence="1">
    <location>
        <begin position="47"/>
        <end position="76"/>
    </location>
</feature>
<comment type="caution">
    <text evidence="2">The sequence shown here is derived from an EMBL/GenBank/DDBJ whole genome shotgun (WGS) entry which is preliminary data.</text>
</comment>
<feature type="compositionally biased region" description="Polar residues" evidence="1">
    <location>
        <begin position="59"/>
        <end position="76"/>
    </location>
</feature>
<dbReference type="InterPro" id="IPR046348">
    <property type="entry name" value="SIS_dom_sf"/>
</dbReference>
<dbReference type="Proteomes" id="UP001157017">
    <property type="component" value="Unassembled WGS sequence"/>
</dbReference>
<accession>A0ABQ6JLG8</accession>
<gene>
    <name evidence="2" type="ORF">GCM10025868_29420</name>
</gene>
<evidence type="ECO:0000313" key="3">
    <source>
        <dbReference type="Proteomes" id="UP001157017"/>
    </source>
</evidence>
<evidence type="ECO:0000256" key="1">
    <source>
        <dbReference type="SAM" id="MobiDB-lite"/>
    </source>
</evidence>
<reference evidence="3" key="1">
    <citation type="journal article" date="2019" name="Int. J. Syst. Evol. Microbiol.">
        <title>The Global Catalogue of Microorganisms (GCM) 10K type strain sequencing project: providing services to taxonomists for standard genome sequencing and annotation.</title>
        <authorList>
            <consortium name="The Broad Institute Genomics Platform"/>
            <consortium name="The Broad Institute Genome Sequencing Center for Infectious Disease"/>
            <person name="Wu L."/>
            <person name="Ma J."/>
        </authorList>
    </citation>
    <scope>NUCLEOTIDE SEQUENCE [LARGE SCALE GENOMIC DNA]</scope>
    <source>
        <strain evidence="3">NBRC 108730</strain>
    </source>
</reference>
<organism evidence="2 3">
    <name type="scientific">Angustibacter aerolatus</name>
    <dbReference type="NCBI Taxonomy" id="1162965"/>
    <lineage>
        <taxon>Bacteria</taxon>
        <taxon>Bacillati</taxon>
        <taxon>Actinomycetota</taxon>
        <taxon>Actinomycetes</taxon>
        <taxon>Kineosporiales</taxon>
        <taxon>Kineosporiaceae</taxon>
    </lineage>
</organism>
<dbReference type="EMBL" id="BSUZ01000001">
    <property type="protein sequence ID" value="GMA87692.1"/>
    <property type="molecule type" value="Genomic_DNA"/>
</dbReference>
<proteinExistence type="predicted"/>
<sequence>MNVPGSPLTSVVDAVLDLGDERDSKASTIGFTGTLAALGLLADAWEAPAPPSRTAGHGSRTTSRRCSGTPARPSTG</sequence>